<evidence type="ECO:0000313" key="1">
    <source>
        <dbReference type="EMBL" id="KNC30145.1"/>
    </source>
</evidence>
<comment type="caution">
    <text evidence="1">The sequence shown here is derived from an EMBL/GenBank/DDBJ whole genome shotgun (WGS) entry which is preliminary data.</text>
</comment>
<protein>
    <submittedName>
        <fullName evidence="1">Uncharacterized protein</fullName>
    </submittedName>
</protein>
<dbReference type="OrthoDB" id="6588253at2759"/>
<sequence length="923" mass="109325">MRDLFKTLDKLRAETAMEYCDEFDGIKSIMEYCNKQLKPFNKLHFRGGNESFINELVRRLQEYLVERELLDNEHKKPLSDVKKTQKLRKILMFLMLNTDATYKYNLKDDPELVHVLEICPLMPKFLLVTLVWELHLEQFFYEMLSYAPCWFTFQYFEPATDSLKYIDDAFEVLDKVEQLLKSIFISITRSELRLMDNVDTRIIHNKLYDYAMNLLRLFYTPDSEKFKNFSKKKSYKYAGFALKHLLELVLYTFDVYENADKANPVEDWREYDICKQLLKKTEANKESKHLKEQQLKIITALLNALQTQVMLVKIDIFIYWVEIDLNDKENLQEVIGTMAFRVGERMLSNKTFGHDVHQQLKVIEIRPKTLEEIIRDATIGEILNSLDNGQLEYNIKKVWFDELLNRTVALGNEECLQSIKQNIKLMTVEHCLQILDFIKLEIIRNYQENQNESQEDIKLNMENMDIVPEDYEELSDLILKALENYNTEQILQVINYQCKLYGFNSTLFARTDISSRITEFLNRYNGINDNFDVQQFLILTFENAELSWKKFFDMACHNLALISNYCSTVKQCRPLANNYFLPQLLGVFNDLTCLEQRYFPALLCEIYFTLYYPDNKTEFLKKIIHKHVNQYLDQQQFEHLLPLVKCLNLIGSYGESQSNKPLNFGEITAPVLLMAAQIMDKARWDLITYSDVRDEIVRECIQFIQKTSKKFLPNATEKDRKWITKVIKDSYKPLTQYYFQKYSLTPDQIPIEFDRFLIRLDIEDKSEAEMFLIINYVRCTMKETEWLARSERLLPHISDVMIILSGVVNETENPNSINNYRHCLSNYANIVQKFLLPQIEDDNKKIEKLEIKVLKIISSAPEQIYEETFMSFESLLLEIMKKCGHPLEENIIKNIRKFVENMKDCSAKQIFLDKFQGLITELA</sequence>
<reference evidence="1 2" key="1">
    <citation type="journal article" date="2015" name="Nat. Commun.">
        <title>Lucilia cuprina genome unlocks parasitic fly biology to underpin future interventions.</title>
        <authorList>
            <person name="Anstead C.A."/>
            <person name="Korhonen P.K."/>
            <person name="Young N.D."/>
            <person name="Hall R.S."/>
            <person name="Jex A.R."/>
            <person name="Murali S.C."/>
            <person name="Hughes D.S."/>
            <person name="Lee S.F."/>
            <person name="Perry T."/>
            <person name="Stroehlein A.J."/>
            <person name="Ansell B.R."/>
            <person name="Breugelmans B."/>
            <person name="Hofmann A."/>
            <person name="Qu J."/>
            <person name="Dugan S."/>
            <person name="Lee S.L."/>
            <person name="Chao H."/>
            <person name="Dinh H."/>
            <person name="Han Y."/>
            <person name="Doddapaneni H.V."/>
            <person name="Worley K.C."/>
            <person name="Muzny D.M."/>
            <person name="Ioannidis P."/>
            <person name="Waterhouse R.M."/>
            <person name="Zdobnov E.M."/>
            <person name="James P.J."/>
            <person name="Bagnall N.H."/>
            <person name="Kotze A.C."/>
            <person name="Gibbs R.A."/>
            <person name="Richards S."/>
            <person name="Batterham P."/>
            <person name="Gasser R.B."/>
        </authorList>
    </citation>
    <scope>NUCLEOTIDE SEQUENCE [LARGE SCALE GENOMIC DNA]</scope>
    <source>
        <strain evidence="1 2">LS</strain>
        <tissue evidence="1">Full body</tissue>
    </source>
</reference>
<accession>A0A0L0CD19</accession>
<keyword evidence="2" id="KW-1185">Reference proteome</keyword>
<organism evidence="1 2">
    <name type="scientific">Lucilia cuprina</name>
    <name type="common">Green bottle fly</name>
    <name type="synonym">Australian sheep blowfly</name>
    <dbReference type="NCBI Taxonomy" id="7375"/>
    <lineage>
        <taxon>Eukaryota</taxon>
        <taxon>Metazoa</taxon>
        <taxon>Ecdysozoa</taxon>
        <taxon>Arthropoda</taxon>
        <taxon>Hexapoda</taxon>
        <taxon>Insecta</taxon>
        <taxon>Pterygota</taxon>
        <taxon>Neoptera</taxon>
        <taxon>Endopterygota</taxon>
        <taxon>Diptera</taxon>
        <taxon>Brachycera</taxon>
        <taxon>Muscomorpha</taxon>
        <taxon>Oestroidea</taxon>
        <taxon>Calliphoridae</taxon>
        <taxon>Luciliinae</taxon>
        <taxon>Lucilia</taxon>
    </lineage>
</organism>
<dbReference type="AlphaFoldDB" id="A0A0L0CD19"/>
<dbReference type="EMBL" id="JRES01000575">
    <property type="protein sequence ID" value="KNC30145.1"/>
    <property type="molecule type" value="Genomic_DNA"/>
</dbReference>
<proteinExistence type="predicted"/>
<dbReference type="Proteomes" id="UP000037069">
    <property type="component" value="Unassembled WGS sequence"/>
</dbReference>
<evidence type="ECO:0000313" key="2">
    <source>
        <dbReference type="Proteomes" id="UP000037069"/>
    </source>
</evidence>
<gene>
    <name evidence="1" type="ORF">FF38_05280</name>
</gene>
<name>A0A0L0CD19_LUCCU</name>
<dbReference type="OMA" id="MKETEWL"/>